<accession>A0A426FRZ1</accession>
<sequence length="354" mass="37116">MLTLTTTRKLQISAAVMLALAGCGGGGGSTSEPLATAPGGNTQAGAITAPNAQTPATPAPQAPATPAPQAQADTTPQQPAAPTVPEQPAKPEQPAQPAPQQPDTSASTPAPAVPAAPAVRAAISAEGITGAVLATMLDQRSVEPGEQDSALAWPSTLDGQFLSTTHVPSVQSVQFRSTPYAGEGERPGAPGSYSAANGIYTYTAFNGTVHTDNPSTYAVNSIGMDLDINRTDDAVVLGTKLVALDVNGENYQNGPHYTSHGYKVGDNELIRYNEVLTEWENGAHSVQISIAQVADDQAALCWNFHLPNTSRLYCNKWKVPADWKAGQPLIHAGYYLVEDRNGEKLYWHTKPVSR</sequence>
<protein>
    <submittedName>
        <fullName evidence="3">Uncharacterized protein</fullName>
    </submittedName>
</protein>
<proteinExistence type="predicted"/>
<keyword evidence="2" id="KW-0732">Signal</keyword>
<dbReference type="Proteomes" id="UP000270261">
    <property type="component" value="Unassembled WGS sequence"/>
</dbReference>
<evidence type="ECO:0000313" key="4">
    <source>
        <dbReference type="Proteomes" id="UP000270261"/>
    </source>
</evidence>
<evidence type="ECO:0000256" key="2">
    <source>
        <dbReference type="SAM" id="SignalP"/>
    </source>
</evidence>
<keyword evidence="4" id="KW-1185">Reference proteome</keyword>
<organism evidence="3 4">
    <name type="scientific">Lautropia dentalis</name>
    <dbReference type="NCBI Taxonomy" id="2490857"/>
    <lineage>
        <taxon>Bacteria</taxon>
        <taxon>Pseudomonadati</taxon>
        <taxon>Pseudomonadota</taxon>
        <taxon>Betaproteobacteria</taxon>
        <taxon>Burkholderiales</taxon>
        <taxon>Burkholderiaceae</taxon>
        <taxon>Lautropia</taxon>
    </lineage>
</organism>
<feature type="compositionally biased region" description="Low complexity" evidence="1">
    <location>
        <begin position="101"/>
        <end position="113"/>
    </location>
</feature>
<dbReference type="OrthoDB" id="9143468at2"/>
<dbReference type="EMBL" id="RRUE01000001">
    <property type="protein sequence ID" value="RRN45438.1"/>
    <property type="molecule type" value="Genomic_DNA"/>
</dbReference>
<feature type="compositionally biased region" description="Pro residues" evidence="1">
    <location>
        <begin position="57"/>
        <end position="66"/>
    </location>
</feature>
<feature type="signal peptide" evidence="2">
    <location>
        <begin position="1"/>
        <end position="21"/>
    </location>
</feature>
<reference evidence="3 4" key="1">
    <citation type="submission" date="2018-11" db="EMBL/GenBank/DDBJ databases">
        <title>Genome sequencing of Lautropia sp. KCOM 2505 (= ChDC F240).</title>
        <authorList>
            <person name="Kook J.-K."/>
            <person name="Park S.-N."/>
            <person name="Lim Y.K."/>
        </authorList>
    </citation>
    <scope>NUCLEOTIDE SEQUENCE [LARGE SCALE GENOMIC DNA]</scope>
    <source>
        <strain evidence="3 4">KCOM 2505</strain>
    </source>
</reference>
<feature type="chain" id="PRO_5019424807" evidence="2">
    <location>
        <begin position="22"/>
        <end position="354"/>
    </location>
</feature>
<evidence type="ECO:0000313" key="3">
    <source>
        <dbReference type="EMBL" id="RRN45438.1"/>
    </source>
</evidence>
<name>A0A426FRZ1_9BURK</name>
<evidence type="ECO:0000256" key="1">
    <source>
        <dbReference type="SAM" id="MobiDB-lite"/>
    </source>
</evidence>
<feature type="region of interest" description="Disordered" evidence="1">
    <location>
        <begin position="25"/>
        <end position="113"/>
    </location>
</feature>
<comment type="caution">
    <text evidence="3">The sequence shown here is derived from an EMBL/GenBank/DDBJ whole genome shotgun (WGS) entry which is preliminary data.</text>
</comment>
<dbReference type="AlphaFoldDB" id="A0A426FRZ1"/>
<gene>
    <name evidence="3" type="ORF">EHV23_04365</name>
</gene>
<dbReference type="RefSeq" id="WP_125094867.1">
    <property type="nucleotide sequence ID" value="NZ_RRUE01000001.1"/>
</dbReference>
<feature type="compositionally biased region" description="Low complexity" evidence="1">
    <location>
        <begin position="67"/>
        <end position="93"/>
    </location>
</feature>